<reference evidence="2 3" key="1">
    <citation type="journal article" date="2021" name="MBio">
        <title>Poor Competitiveness of Bradyrhizobium in Pigeon Pea Root Colonization in Indian Soils.</title>
        <authorList>
            <person name="Chalasani D."/>
            <person name="Basu A."/>
            <person name="Pullabhotla S.V.S.R.N."/>
            <person name="Jorrin B."/>
            <person name="Neal A.L."/>
            <person name="Poole P.S."/>
            <person name="Podile A.R."/>
            <person name="Tkacz A."/>
        </authorList>
    </citation>
    <scope>NUCLEOTIDE SEQUENCE [LARGE SCALE GENOMIC DNA]</scope>
    <source>
        <strain evidence="2 3">HU14</strain>
    </source>
</reference>
<dbReference type="SUPFAM" id="SSF69118">
    <property type="entry name" value="AhpD-like"/>
    <property type="match status" value="1"/>
</dbReference>
<feature type="domain" description="Carboxymuconolactone decarboxylase-like" evidence="1">
    <location>
        <begin position="40"/>
        <end position="121"/>
    </location>
</feature>
<dbReference type="InterPro" id="IPR003779">
    <property type="entry name" value="CMD-like"/>
</dbReference>
<dbReference type="PANTHER" id="PTHR35446">
    <property type="entry name" value="SI:CH211-175M2.5"/>
    <property type="match status" value="1"/>
</dbReference>
<accession>A0ABS7HMQ1</accession>
<dbReference type="Gene3D" id="1.20.1290.10">
    <property type="entry name" value="AhpD-like"/>
    <property type="match status" value="1"/>
</dbReference>
<name>A0ABS7HMQ1_9MICO</name>
<proteinExistence type="predicted"/>
<dbReference type="InterPro" id="IPR029032">
    <property type="entry name" value="AhpD-like"/>
</dbReference>
<evidence type="ECO:0000313" key="2">
    <source>
        <dbReference type="EMBL" id="MBW9093536.1"/>
    </source>
</evidence>
<organism evidence="2 3">
    <name type="scientific">Microbacterium jejuense</name>
    <dbReference type="NCBI Taxonomy" id="1263637"/>
    <lineage>
        <taxon>Bacteria</taxon>
        <taxon>Bacillati</taxon>
        <taxon>Actinomycetota</taxon>
        <taxon>Actinomycetes</taxon>
        <taxon>Micrococcales</taxon>
        <taxon>Microbacteriaceae</taxon>
        <taxon>Microbacterium</taxon>
    </lineage>
</organism>
<dbReference type="EMBL" id="JAEUAW010000004">
    <property type="protein sequence ID" value="MBW9093536.1"/>
    <property type="molecule type" value="Genomic_DNA"/>
</dbReference>
<dbReference type="Proteomes" id="UP001196843">
    <property type="component" value="Unassembled WGS sequence"/>
</dbReference>
<dbReference type="RefSeq" id="WP_220300245.1">
    <property type="nucleotide sequence ID" value="NZ_JAEUAW010000004.1"/>
</dbReference>
<keyword evidence="3" id="KW-1185">Reference proteome</keyword>
<dbReference type="PANTHER" id="PTHR35446:SF2">
    <property type="entry name" value="CARBOXYMUCONOLACTONE DECARBOXYLASE-LIKE DOMAIN-CONTAINING PROTEIN"/>
    <property type="match status" value="1"/>
</dbReference>
<comment type="caution">
    <text evidence="2">The sequence shown here is derived from an EMBL/GenBank/DDBJ whole genome shotgun (WGS) entry which is preliminary data.</text>
</comment>
<evidence type="ECO:0000313" key="3">
    <source>
        <dbReference type="Proteomes" id="UP001196843"/>
    </source>
</evidence>
<dbReference type="Pfam" id="PF02627">
    <property type="entry name" value="CMD"/>
    <property type="match status" value="1"/>
</dbReference>
<sequence>MIVTTPEIGTATGHVADMYEGDLREDGIVYAHTRAMALNPEAHQAFEALIRAIVPSIGLRTYELATLGAARAIGSQHCLLAHGRKSLRAGLFDEDQLAALVRDEPGGGLDEADLAVFEFAERLSTDAAGMTDADSQRLRDVGFSDRQIVDVTLAAAARNFFSRALQALAVPVDEVPGLSPALSSALREATPHSATARDVSGG</sequence>
<protein>
    <submittedName>
        <fullName evidence="2">Carboxymuconolactone decarboxylase family protein</fullName>
    </submittedName>
</protein>
<gene>
    <name evidence="2" type="ORF">JNB62_07575</name>
</gene>
<evidence type="ECO:0000259" key="1">
    <source>
        <dbReference type="Pfam" id="PF02627"/>
    </source>
</evidence>